<evidence type="ECO:0000313" key="10">
    <source>
        <dbReference type="EMBL" id="WWA48480.1"/>
    </source>
</evidence>
<dbReference type="InterPro" id="IPR018035">
    <property type="entry name" value="Flagellar_FliH/T3SS_HrpE"/>
</dbReference>
<evidence type="ECO:0000256" key="1">
    <source>
        <dbReference type="ARBA" id="ARBA00003041"/>
    </source>
</evidence>
<gene>
    <name evidence="10" type="ORF">V5F89_06165</name>
</gene>
<evidence type="ECO:0000256" key="3">
    <source>
        <dbReference type="ARBA" id="ARBA00016507"/>
    </source>
</evidence>
<name>A0ABZ2DDR1_9SPHN</name>
<evidence type="ECO:0000313" key="11">
    <source>
        <dbReference type="Proteomes" id="UP001335183"/>
    </source>
</evidence>
<evidence type="ECO:0000256" key="4">
    <source>
        <dbReference type="ARBA" id="ARBA00022448"/>
    </source>
</evidence>
<dbReference type="Proteomes" id="UP001335183">
    <property type="component" value="Chromosome"/>
</dbReference>
<keyword evidence="6" id="KW-0653">Protein transport</keyword>
<keyword evidence="7" id="KW-1006">Bacterial flagellum protein export</keyword>
<dbReference type="InterPro" id="IPR051472">
    <property type="entry name" value="T3SS_Stator/FliH"/>
</dbReference>
<protein>
    <recommendedName>
        <fullName evidence="3">Flagellar assembly protein FliH</fullName>
    </recommendedName>
</protein>
<dbReference type="EMBL" id="CP144918">
    <property type="protein sequence ID" value="WWA48480.1"/>
    <property type="molecule type" value="Genomic_DNA"/>
</dbReference>
<evidence type="ECO:0000256" key="6">
    <source>
        <dbReference type="ARBA" id="ARBA00022927"/>
    </source>
</evidence>
<keyword evidence="5" id="KW-1005">Bacterial flagellum biogenesis</keyword>
<evidence type="ECO:0000256" key="8">
    <source>
        <dbReference type="SAM" id="MobiDB-lite"/>
    </source>
</evidence>
<feature type="region of interest" description="Disordered" evidence="8">
    <location>
        <begin position="1"/>
        <end position="20"/>
    </location>
</feature>
<comment type="similarity">
    <text evidence="2">Belongs to the FliH family.</text>
</comment>
<dbReference type="PANTHER" id="PTHR34982">
    <property type="entry name" value="YOP PROTEINS TRANSLOCATION PROTEIN L"/>
    <property type="match status" value="1"/>
</dbReference>
<accession>A0ABZ2DDR1</accession>
<sequence>MSSATALKASLPLDRLRGGGGFARDPRFSGLFRNPAAEAAAAAAAAPEPDPVAEAYRKGFEEGRAEAEAHAAEREREREAQRQAIELAFARFDAASAEALRERLRQTVLALCEEAVLPLAIDPEGLAARVKKAVAMLQRAQDERRVLLHPDDIALVRDRLPADLELVPDPAVERGALRIDSEDGGIEDGPKQWRRILAEAFGEC</sequence>
<keyword evidence="11" id="KW-1185">Reference proteome</keyword>
<reference evidence="10 11" key="1">
    <citation type="submission" date="2024-02" db="EMBL/GenBank/DDBJ databases">
        <title>The whole genome sequence of five bacterial samples isolated from Abu Dhabi Sabkha-shore region.</title>
        <authorList>
            <person name="Sudalaimuthuasari N."/>
            <person name="Sarfraz B."/>
            <person name="Tuyisabe J.D."/>
            <person name="Mugisha Ntwali L.D.M."/>
            <person name="Ali A.I.A.A."/>
            <person name="Almansoori S.Z.A."/>
            <person name="Alajami H.S.A."/>
            <person name="Almeqbaali A.A.S."/>
            <person name="Kundu B."/>
            <person name="Saeed E.E."/>
            <person name="Sukumarinath V."/>
            <person name="Mishra A.K."/>
            <person name="Hazzouri K.M."/>
            <person name="Almaskari R."/>
            <person name="Sharma A.K."/>
            <person name="Amiri K.M.A."/>
        </authorList>
    </citation>
    <scope>NUCLEOTIDE SEQUENCE [LARGE SCALE GENOMIC DNA]</scope>
    <source>
        <strain evidence="11">kcgeb_sd</strain>
    </source>
</reference>
<feature type="domain" description="Flagellar assembly protein FliH/Type III secretion system HrpE" evidence="9">
    <location>
        <begin position="95"/>
        <end position="187"/>
    </location>
</feature>
<dbReference type="PANTHER" id="PTHR34982:SF1">
    <property type="entry name" value="FLAGELLAR ASSEMBLY PROTEIN FLIH"/>
    <property type="match status" value="1"/>
</dbReference>
<evidence type="ECO:0000256" key="7">
    <source>
        <dbReference type="ARBA" id="ARBA00023225"/>
    </source>
</evidence>
<dbReference type="Pfam" id="PF02108">
    <property type="entry name" value="FliH"/>
    <property type="match status" value="1"/>
</dbReference>
<keyword evidence="4" id="KW-0813">Transport</keyword>
<comment type="function">
    <text evidence="1">Needed for flagellar regrowth and assembly.</text>
</comment>
<dbReference type="RefSeq" id="WP_338447363.1">
    <property type="nucleotide sequence ID" value="NZ_CP144918.1"/>
</dbReference>
<evidence type="ECO:0000256" key="5">
    <source>
        <dbReference type="ARBA" id="ARBA00022795"/>
    </source>
</evidence>
<evidence type="ECO:0000256" key="2">
    <source>
        <dbReference type="ARBA" id="ARBA00006602"/>
    </source>
</evidence>
<proteinExistence type="inferred from homology"/>
<evidence type="ECO:0000259" key="9">
    <source>
        <dbReference type="Pfam" id="PF02108"/>
    </source>
</evidence>
<organism evidence="10 11">
    <name type="scientific">Pelagerythrobacter marensis</name>
    <dbReference type="NCBI Taxonomy" id="543877"/>
    <lineage>
        <taxon>Bacteria</taxon>
        <taxon>Pseudomonadati</taxon>
        <taxon>Pseudomonadota</taxon>
        <taxon>Alphaproteobacteria</taxon>
        <taxon>Sphingomonadales</taxon>
        <taxon>Erythrobacteraceae</taxon>
        <taxon>Pelagerythrobacter</taxon>
    </lineage>
</organism>